<dbReference type="Pfam" id="PF03727">
    <property type="entry name" value="Hexokinase_2"/>
    <property type="match status" value="1"/>
</dbReference>
<evidence type="ECO:0000256" key="4">
    <source>
        <dbReference type="ARBA" id="ARBA00022679"/>
    </source>
</evidence>
<comment type="catalytic activity">
    <reaction evidence="8">
        <text>a D-hexose + ATP = a D-hexose 6-phosphate + ADP + H(+)</text>
        <dbReference type="Rhea" id="RHEA:22740"/>
        <dbReference type="ChEBI" id="CHEBI:4194"/>
        <dbReference type="ChEBI" id="CHEBI:15378"/>
        <dbReference type="ChEBI" id="CHEBI:30616"/>
        <dbReference type="ChEBI" id="CHEBI:229467"/>
        <dbReference type="ChEBI" id="CHEBI:456216"/>
        <dbReference type="EC" id="2.7.1.1"/>
    </reaction>
    <physiologicalReaction direction="left-to-right" evidence="8">
        <dbReference type="Rhea" id="RHEA:22741"/>
    </physiologicalReaction>
</comment>
<evidence type="ECO:0000256" key="2">
    <source>
        <dbReference type="ARBA" id="ARBA00005028"/>
    </source>
</evidence>
<feature type="domain" description="Hexokinase C-terminal" evidence="12">
    <location>
        <begin position="287"/>
        <end position="516"/>
    </location>
</feature>
<dbReference type="Proteomes" id="UP001369086">
    <property type="component" value="Unassembled WGS sequence"/>
</dbReference>
<keyword evidence="4 10" id="KW-0808">Transferase</keyword>
<dbReference type="PANTHER" id="PTHR19443">
    <property type="entry name" value="HEXOKINASE"/>
    <property type="match status" value="1"/>
</dbReference>
<protein>
    <recommendedName>
        <fullName evidence="10">Phosphotransferase</fullName>
        <ecNumber evidence="10">2.7.1.-</ecNumber>
    </recommendedName>
</protein>
<evidence type="ECO:0000259" key="11">
    <source>
        <dbReference type="Pfam" id="PF00349"/>
    </source>
</evidence>
<keyword evidence="14" id="KW-1185">Reference proteome</keyword>
<reference evidence="13 14" key="1">
    <citation type="submission" date="2021-05" db="EMBL/GenBank/DDBJ databases">
        <authorList>
            <person name="Zahm M."/>
            <person name="Klopp C."/>
            <person name="Cabau C."/>
            <person name="Kuhl H."/>
            <person name="Suciu R."/>
            <person name="Ciorpac M."/>
            <person name="Holostenco D."/>
            <person name="Gessner J."/>
            <person name="Wuertz S."/>
            <person name="Hohne C."/>
            <person name="Stock M."/>
            <person name="Gislard M."/>
            <person name="Lluch J."/>
            <person name="Milhes M."/>
            <person name="Lampietro C."/>
            <person name="Lopez Roques C."/>
            <person name="Donnadieu C."/>
            <person name="Du K."/>
            <person name="Schartl M."/>
            <person name="Guiguen Y."/>
        </authorList>
    </citation>
    <scope>NUCLEOTIDE SEQUENCE [LARGE SCALE GENOMIC DNA]</scope>
    <source>
        <strain evidence="13">Hh-F2</strain>
        <tissue evidence="13">Blood</tissue>
    </source>
</reference>
<comment type="pathway">
    <text evidence="2">Carbohydrate metabolism; hexose metabolism.</text>
</comment>
<keyword evidence="10" id="KW-0324">Glycolysis</keyword>
<evidence type="ECO:0000313" key="14">
    <source>
        <dbReference type="Proteomes" id="UP001369086"/>
    </source>
</evidence>
<evidence type="ECO:0000256" key="6">
    <source>
        <dbReference type="ARBA" id="ARBA00022777"/>
    </source>
</evidence>
<dbReference type="InterPro" id="IPR043129">
    <property type="entry name" value="ATPase_NBD"/>
</dbReference>
<dbReference type="EMBL" id="JAHFZB010000025">
    <property type="protein sequence ID" value="KAK6474704.1"/>
    <property type="molecule type" value="Genomic_DNA"/>
</dbReference>
<evidence type="ECO:0000256" key="7">
    <source>
        <dbReference type="ARBA" id="ARBA00022840"/>
    </source>
</evidence>
<evidence type="ECO:0000256" key="9">
    <source>
        <dbReference type="ARBA" id="ARBA00048160"/>
    </source>
</evidence>
<comment type="pathway">
    <text evidence="1">Carbohydrate degradation; glycolysis; D-glyceraldehyde 3-phosphate and glycerone phosphate from D-glucose: step 1/4.</text>
</comment>
<gene>
    <name evidence="13" type="ORF">HHUSO_G25572</name>
</gene>
<feature type="domain" description="Hexokinase N-terminal" evidence="11">
    <location>
        <begin position="90"/>
        <end position="281"/>
    </location>
</feature>
<comment type="catalytic activity">
    <reaction evidence="9">
        <text>D-glucose + ATP = D-glucose 6-phosphate + ADP + H(+)</text>
        <dbReference type="Rhea" id="RHEA:17825"/>
        <dbReference type="ChEBI" id="CHEBI:4167"/>
        <dbReference type="ChEBI" id="CHEBI:15378"/>
        <dbReference type="ChEBI" id="CHEBI:30616"/>
        <dbReference type="ChEBI" id="CHEBI:61548"/>
        <dbReference type="ChEBI" id="CHEBI:456216"/>
        <dbReference type="EC" id="2.7.1.1"/>
    </reaction>
    <physiologicalReaction direction="left-to-right" evidence="9">
        <dbReference type="Rhea" id="RHEA:17826"/>
    </physiologicalReaction>
</comment>
<dbReference type="PROSITE" id="PS51748">
    <property type="entry name" value="HEXOKINASE_2"/>
    <property type="match status" value="1"/>
</dbReference>
<keyword evidence="5 10" id="KW-0547">Nucleotide-binding</keyword>
<evidence type="ECO:0000313" key="13">
    <source>
        <dbReference type="EMBL" id="KAK6474704.1"/>
    </source>
</evidence>
<organism evidence="13 14">
    <name type="scientific">Huso huso</name>
    <name type="common">Beluga</name>
    <name type="synonym">Acipenser huso</name>
    <dbReference type="NCBI Taxonomy" id="61971"/>
    <lineage>
        <taxon>Eukaryota</taxon>
        <taxon>Metazoa</taxon>
        <taxon>Chordata</taxon>
        <taxon>Craniata</taxon>
        <taxon>Vertebrata</taxon>
        <taxon>Euteleostomi</taxon>
        <taxon>Actinopterygii</taxon>
        <taxon>Chondrostei</taxon>
        <taxon>Acipenseriformes</taxon>
        <taxon>Acipenseridae</taxon>
        <taxon>Huso</taxon>
    </lineage>
</organism>
<evidence type="ECO:0000256" key="5">
    <source>
        <dbReference type="ARBA" id="ARBA00022741"/>
    </source>
</evidence>
<dbReference type="Pfam" id="PF00349">
    <property type="entry name" value="Hexokinase_1"/>
    <property type="match status" value="1"/>
</dbReference>
<evidence type="ECO:0000256" key="10">
    <source>
        <dbReference type="RuleBase" id="RU362007"/>
    </source>
</evidence>
<name>A0ABR0YQI4_HUSHU</name>
<accession>A0ABR0YQI4</accession>
<dbReference type="Gene3D" id="3.30.420.40">
    <property type="match status" value="1"/>
</dbReference>
<comment type="similarity">
    <text evidence="3 10">Belongs to the hexokinase family.</text>
</comment>
<dbReference type="EC" id="2.7.1.-" evidence="10"/>
<dbReference type="InterPro" id="IPR022673">
    <property type="entry name" value="Hexokinase_C"/>
</dbReference>
<dbReference type="SUPFAM" id="SSF53067">
    <property type="entry name" value="Actin-like ATPase domain"/>
    <property type="match status" value="2"/>
</dbReference>
<dbReference type="PANTHER" id="PTHR19443:SF84">
    <property type="entry name" value="PHOSPHOTRANSFERASE"/>
    <property type="match status" value="1"/>
</dbReference>
<dbReference type="Gene3D" id="3.40.367.20">
    <property type="match status" value="1"/>
</dbReference>
<evidence type="ECO:0000256" key="8">
    <source>
        <dbReference type="ARBA" id="ARBA00044613"/>
    </source>
</evidence>
<dbReference type="InterPro" id="IPR022672">
    <property type="entry name" value="Hexokinase_N"/>
</dbReference>
<evidence type="ECO:0000259" key="12">
    <source>
        <dbReference type="Pfam" id="PF03727"/>
    </source>
</evidence>
<sequence length="528" mass="58867">MPVGAIQWTVFSRPNGQIKALRFGSETGITFKMSIGHQIKLNSLIQPPLFSGFLDEKVEKKRTLNSEPVHLNSCGSSGILDEKGKINGAVNKILQPFRLSQQQLCEISTRLLKGMEKGLKKQNNSDVTIKMIHTFVRHTADRTENGDFLVLHVDKNVKVMLVELLEDGEIAKVKGKKNYDLPRDILRGTVTQLFDHLADYLYRFLDSQGIKDQKLPLGFSFAYPCEKGAMIEGTKGLEIPELENKNIISLLNAAISKREDFNIGYAVLVNDVVATMMSCAYHDLSCEIGLIVGDGTNACYMEELCNEEGVKESVCINTEWAAFGDDGVLDDFRTNIDKELDQMPHKAFKSTFEKMISGMYMGEIVCLILVKLVNEKLLFQGLTTPVLLKKDSFKTQHIFEIEKDAEGLDKASEILKSLGLQPSREDCEVVQQVCIAVSTRSAHLCAAGLATITNRIRNNRGLRRFDTTVAVDGTVYNEHPKFSQRLQEALKLLAPECDVSFMPREDSSGIGAAIVAGKELRKRRRGLV</sequence>
<comment type="caution">
    <text evidence="13">The sequence shown here is derived from an EMBL/GenBank/DDBJ whole genome shotgun (WGS) entry which is preliminary data.</text>
</comment>
<keyword evidence="7 10" id="KW-0067">ATP-binding</keyword>
<dbReference type="PRINTS" id="PR00475">
    <property type="entry name" value="HEXOKINASE"/>
</dbReference>
<dbReference type="InterPro" id="IPR001312">
    <property type="entry name" value="Hexokinase"/>
</dbReference>
<evidence type="ECO:0000256" key="3">
    <source>
        <dbReference type="ARBA" id="ARBA00009225"/>
    </source>
</evidence>
<keyword evidence="6 10" id="KW-0418">Kinase</keyword>
<evidence type="ECO:0000256" key="1">
    <source>
        <dbReference type="ARBA" id="ARBA00004888"/>
    </source>
</evidence>
<proteinExistence type="inferred from homology"/>